<dbReference type="SUPFAM" id="SSF56091">
    <property type="entry name" value="DNA ligase/mRNA capping enzyme, catalytic domain"/>
    <property type="match status" value="1"/>
</dbReference>
<evidence type="ECO:0000256" key="5">
    <source>
        <dbReference type="ARBA" id="ARBA00022691"/>
    </source>
</evidence>
<evidence type="ECO:0000256" key="7">
    <source>
        <dbReference type="ARBA" id="ARBA00022884"/>
    </source>
</evidence>
<dbReference type="Gene3D" id="2.40.50.140">
    <property type="entry name" value="Nucleic acid-binding proteins"/>
    <property type="match status" value="1"/>
</dbReference>
<dbReference type="SUPFAM" id="SSF53335">
    <property type="entry name" value="S-adenosyl-L-methionine-dependent methyltransferases"/>
    <property type="match status" value="1"/>
</dbReference>
<dbReference type="GO" id="GO:0005524">
    <property type="term" value="F:ATP binding"/>
    <property type="evidence" value="ECO:0007669"/>
    <property type="project" value="InterPro"/>
</dbReference>
<evidence type="ECO:0000256" key="3">
    <source>
        <dbReference type="ARBA" id="ARBA00022603"/>
    </source>
</evidence>
<dbReference type="Pfam" id="PF03291">
    <property type="entry name" value="mRNA_G-N7_MeTrfase"/>
    <property type="match status" value="1"/>
</dbReference>
<dbReference type="SUPFAM" id="SSF50249">
    <property type="entry name" value="Nucleic acid-binding proteins"/>
    <property type="match status" value="1"/>
</dbReference>
<dbReference type="InterPro" id="IPR029063">
    <property type="entry name" value="SAM-dependent_MTases_sf"/>
</dbReference>
<keyword evidence="7" id="KW-0694">RNA-binding</keyword>
<dbReference type="InterPro" id="IPR012340">
    <property type="entry name" value="NA-bd_OB-fold"/>
</dbReference>
<sequence>MYIDYILEMSKKEQTAHSLSNLLDVYNEALVKNKLSKQNNIEFEVRFKQTQSSNFDKIYDELIMRGFKVEFSGYLLRIGVTYQNDQIGDKQKNLSNIRVELDNMNHIQELCTKNTLNSNARFVSKRHVDEKHNSPYMIYDYNLRVSIQNEIERMTQSSDHVLHIKNRWDNSYKHFRYMYRTSLVHEDMPNIRIDLSKVRTNRDKTVYFMDSNVLNSREIYEVEVELTNIHRSFDRDKKAQLLKQLQNSIKFILSSLQGSPFPVKYSELDRVYESYMKTIGKWNDKKIKSKKGDRDGKSLKSGKDFIGPSSCTLQPINFVNDDTIENICVQRDSFCVTDKADGERKMLYIDQNMSLYFINTNLEIQFTGVKVEGLKNYENTIIDGEYISVNKYGESISLYAAFDIYYYDGKNVRERPFKETGQSKKGRKIECRYDLLNKVILNINENIVHVSEMNRVEFSVKSFYFSQKEDPNSLFIANDNCLKRLEKSEYNTDGLIFTPMELGVTQEKRGDTIKNSKYSWGQSFKWKPPEFNTIDFLVSIEKDNFNKAKTRQKLMNENLVNYHILKLNVGVDKTNHGLIGSQQKLLNEDFEQVNSGKEYNEKYGPELFYPTNPSDPLAHLCHVTLQLHEGKMKMFTEENQIIEDDTIVEFRYDTNARDKMNSWIPLRIRDDKTKEYKTKKNNFGNAYHVANSNWHSIHNPVTVDLLTGVTRITKDSMLDVENDVYYNNSKKTKRGISHTIRLRSFHNLVKEMLIRYASNKKEKSSLIDLAVGKAGDLHKWLNNNIHGILGIDISEDNIHNPHDGACKRYIELFAQKKMRRGLKENPMFGMFISGDTSKSIEDGSFDIYNSENNKNAASSNYILKCLMGAVEMNNIKEDYLKNNYNRFKDKFDICSIQFAVHYMFEDKKKLYNFAKNVSDMTHIGSYFIGTCYDGKAVYEKLKDIEYNKSVELYKNSDKIWSIRKKYQDGDDSFMENNELSLGRKISVFQESINKEFDEYLVNFEYFEKVMNDHGFILDDDFAIEDQKMSPTESFENIYKNMIHNGMRNNKINMTDDEKTISFLNKCFVFKKVNTMVKSYTSDEDDNQKKLLSVGFPKKTAEAVILQQL</sequence>
<dbReference type="GO" id="GO:0005525">
    <property type="term" value="F:GTP binding"/>
    <property type="evidence" value="ECO:0007669"/>
    <property type="project" value="UniProtKB-KW"/>
</dbReference>
<protein>
    <recommendedName>
        <fullName evidence="2">mRNA (guanine-N(7))-methyltransferase</fullName>
        <ecNumber evidence="2">2.1.1.56</ecNumber>
    </recommendedName>
</protein>
<evidence type="ECO:0000256" key="1">
    <source>
        <dbReference type="ARBA" id="ARBA00005129"/>
    </source>
</evidence>
<dbReference type="PROSITE" id="PS51562">
    <property type="entry name" value="RNA_CAP0_MT"/>
    <property type="match status" value="1"/>
</dbReference>
<evidence type="ECO:0000259" key="9">
    <source>
        <dbReference type="PROSITE" id="PS51562"/>
    </source>
</evidence>
<evidence type="ECO:0000256" key="2">
    <source>
        <dbReference type="ARBA" id="ARBA00011926"/>
    </source>
</evidence>
<dbReference type="InterPro" id="IPR039753">
    <property type="entry name" value="RG7MT1"/>
</dbReference>
<evidence type="ECO:0000256" key="4">
    <source>
        <dbReference type="ARBA" id="ARBA00022679"/>
    </source>
</evidence>
<evidence type="ECO:0000313" key="10">
    <source>
        <dbReference type="EMBL" id="QHU22433.1"/>
    </source>
</evidence>
<proteinExistence type="predicted"/>
<dbReference type="SUPFAM" id="SSF55154">
    <property type="entry name" value="CYTH-like phosphatases"/>
    <property type="match status" value="1"/>
</dbReference>
<dbReference type="EC" id="2.1.1.56" evidence="2"/>
<reference evidence="10" key="1">
    <citation type="journal article" date="2020" name="Nature">
        <title>Giant virus diversity and host interactions through global metagenomics.</title>
        <authorList>
            <person name="Schulz F."/>
            <person name="Roux S."/>
            <person name="Paez-Espino D."/>
            <person name="Jungbluth S."/>
            <person name="Walsh D.A."/>
            <person name="Denef V.J."/>
            <person name="McMahon K.D."/>
            <person name="Konstantinidis K.T."/>
            <person name="Eloe-Fadrosh E.A."/>
            <person name="Kyrpides N.C."/>
            <person name="Woyke T."/>
        </authorList>
    </citation>
    <scope>NUCLEOTIDE SEQUENCE</scope>
    <source>
        <strain evidence="10">GVMAG-S-ERX555907-102</strain>
    </source>
</reference>
<accession>A0A6C0KYU3</accession>
<dbReference type="GO" id="GO:0003723">
    <property type="term" value="F:RNA binding"/>
    <property type="evidence" value="ECO:0007669"/>
    <property type="project" value="UniProtKB-KW"/>
</dbReference>
<dbReference type="Gene3D" id="3.30.470.30">
    <property type="entry name" value="DNA ligase/mRNA capping enzyme"/>
    <property type="match status" value="1"/>
</dbReference>
<dbReference type="Pfam" id="PF01331">
    <property type="entry name" value="mRNA_cap_enzyme"/>
    <property type="match status" value="1"/>
</dbReference>
<dbReference type="UniPathway" id="UPA00922"/>
<dbReference type="InterPro" id="IPR001339">
    <property type="entry name" value="mRNA_cap_enzyme_adenylation"/>
</dbReference>
<evidence type="ECO:0000256" key="6">
    <source>
        <dbReference type="ARBA" id="ARBA00022741"/>
    </source>
</evidence>
<dbReference type="GO" id="GO:0004482">
    <property type="term" value="F:mRNA 5'-cap (guanine-N7-)-methyltransferase activity"/>
    <property type="evidence" value="ECO:0007669"/>
    <property type="project" value="UniProtKB-EC"/>
</dbReference>
<dbReference type="PANTHER" id="PTHR12189:SF2">
    <property type="entry name" value="MRNA CAP GUANINE-N7 METHYLTRANSFERASE"/>
    <property type="match status" value="1"/>
</dbReference>
<dbReference type="Gene3D" id="3.40.50.150">
    <property type="entry name" value="Vaccinia Virus protein VP39"/>
    <property type="match status" value="1"/>
</dbReference>
<keyword evidence="3" id="KW-0489">Methyltransferase</keyword>
<dbReference type="InterPro" id="IPR033469">
    <property type="entry name" value="CYTH-like_dom_sf"/>
</dbReference>
<organism evidence="10">
    <name type="scientific">viral metagenome</name>
    <dbReference type="NCBI Taxonomy" id="1070528"/>
    <lineage>
        <taxon>unclassified sequences</taxon>
        <taxon>metagenomes</taxon>
        <taxon>organismal metagenomes</taxon>
    </lineage>
</organism>
<dbReference type="GO" id="GO:0005634">
    <property type="term" value="C:nucleus"/>
    <property type="evidence" value="ECO:0007669"/>
    <property type="project" value="TreeGrafter"/>
</dbReference>
<comment type="pathway">
    <text evidence="1">mRNA processing; mRNA capping.</text>
</comment>
<keyword evidence="4" id="KW-0808">Transferase</keyword>
<dbReference type="GO" id="GO:0004484">
    <property type="term" value="F:mRNA guanylyltransferase activity"/>
    <property type="evidence" value="ECO:0007669"/>
    <property type="project" value="InterPro"/>
</dbReference>
<keyword evidence="8" id="KW-0342">GTP-binding</keyword>
<dbReference type="PANTHER" id="PTHR12189">
    <property type="entry name" value="MRNA GUANINE-7- METHYLTRANSFERASE"/>
    <property type="match status" value="1"/>
</dbReference>
<keyword evidence="5" id="KW-0949">S-adenosyl-L-methionine</keyword>
<keyword evidence="6" id="KW-0547">Nucleotide-binding</keyword>
<name>A0A6C0KYU3_9ZZZZ</name>
<feature type="domain" description="MRNA cap 0 methyltransferase" evidence="9">
    <location>
        <begin position="737"/>
        <end position="1072"/>
    </location>
</feature>
<dbReference type="InterPro" id="IPR004971">
    <property type="entry name" value="mRNA_G-N7_MeTrfase_dom"/>
</dbReference>
<dbReference type="AlphaFoldDB" id="A0A6C0KYU3"/>
<dbReference type="EMBL" id="MN741007">
    <property type="protein sequence ID" value="QHU22433.1"/>
    <property type="molecule type" value="Genomic_DNA"/>
</dbReference>
<evidence type="ECO:0000256" key="8">
    <source>
        <dbReference type="ARBA" id="ARBA00023134"/>
    </source>
</evidence>